<keyword evidence="8" id="KW-0112">Calmodulin-binding</keyword>
<feature type="transmembrane region" description="Helical" evidence="10">
    <location>
        <begin position="360"/>
        <end position="384"/>
    </location>
</feature>
<dbReference type="Pfam" id="PF03094">
    <property type="entry name" value="Mlo"/>
    <property type="match status" value="1"/>
</dbReference>
<evidence type="ECO:0000256" key="7">
    <source>
        <dbReference type="ARBA" id="ARBA00023265"/>
    </source>
</evidence>
<evidence type="ECO:0000256" key="8">
    <source>
        <dbReference type="RuleBase" id="RU280816"/>
    </source>
</evidence>
<keyword evidence="3 8" id="KW-0812">Transmembrane</keyword>
<feature type="transmembrane region" description="Helical" evidence="10">
    <location>
        <begin position="276"/>
        <end position="298"/>
    </location>
</feature>
<comment type="function">
    <text evidence="8">May be involved in modulation of pathogen defense and leaf cell death.</text>
</comment>
<evidence type="ECO:0000256" key="10">
    <source>
        <dbReference type="SAM" id="Phobius"/>
    </source>
</evidence>
<evidence type="ECO:0000256" key="3">
    <source>
        <dbReference type="ARBA" id="ARBA00022692"/>
    </source>
</evidence>
<sequence length="540" mass="61855">MGEISSNGGGSLDKTPTWAVSIFAFIFFFLAFIIETSLHHLTQFLRRRRIKTFERGLGKIKTEMMKMGFVSLLLALTESSIPNICVSKGVAKSFLPCKDIAVESSMEPVAFSSNNQTLGSNSPINFPINSDQIDHCESKGMVSLISREGVSQLNILISVLAVFHVLYCIFTMCLGIAKIRKWKAWEKETQALDYQIANDPRRFRLTRQTSIGKRHLNFYATHPLLIWPVCFIRQFSGSVSKSDYFTLRNGFIVSNIAGGSDFNFQKFLHRAFDHDFVQVIQIRFWIWIFSILFIFFSAHEFYNYYWLPFIPLVIVVTVGTKLEVIITKMCVESSRRNPVSRGAFLVKPHDELFWFSKPNWLLYLIQFVLIQNSFQLAFFTWSWFEFGITSCFSRRNEDIAIRIGMGIGVQLLCGYVTLPLYALVTQMGTRLKRTIFTDGIVEGLKKWQKRSKRSLSNKPSTSKSTSFHSYSHGNNQLKEEEEVKLEQRGCNNGDSDEAIIVEASSTSQSSTQKESPKVGMKPNYDGEISFPRTWKQMEIN</sequence>
<feature type="transmembrane region" description="Helical" evidence="10">
    <location>
        <begin position="399"/>
        <end position="424"/>
    </location>
</feature>
<evidence type="ECO:0000256" key="4">
    <source>
        <dbReference type="ARBA" id="ARBA00022821"/>
    </source>
</evidence>
<keyword evidence="7 8" id="KW-0568">Pathogenesis-related protein</keyword>
<protein>
    <recommendedName>
        <fullName evidence="8">MLO-like protein</fullName>
    </recommendedName>
</protein>
<dbReference type="InterPro" id="IPR004326">
    <property type="entry name" value="Mlo"/>
</dbReference>
<evidence type="ECO:0000256" key="2">
    <source>
        <dbReference type="ARBA" id="ARBA00006574"/>
    </source>
</evidence>
<proteinExistence type="inferred from homology"/>
<evidence type="ECO:0000256" key="6">
    <source>
        <dbReference type="ARBA" id="ARBA00023136"/>
    </source>
</evidence>
<feature type="transmembrane region" description="Helical" evidence="10">
    <location>
        <begin position="304"/>
        <end position="326"/>
    </location>
</feature>
<reference evidence="11 12" key="1">
    <citation type="submission" date="2024-03" db="EMBL/GenBank/DDBJ databases">
        <authorList>
            <person name="Gkanogiannis A."/>
            <person name="Becerra Lopez-Lavalle L."/>
        </authorList>
    </citation>
    <scope>NUCLEOTIDE SEQUENCE [LARGE SCALE GENOMIC DNA]</scope>
</reference>
<dbReference type="EMBL" id="OZ021736">
    <property type="protein sequence ID" value="CAK9315454.1"/>
    <property type="molecule type" value="Genomic_DNA"/>
</dbReference>
<feature type="region of interest" description="Disordered" evidence="9">
    <location>
        <begin position="451"/>
        <end position="529"/>
    </location>
</feature>
<keyword evidence="4 8" id="KW-0611">Plant defense</keyword>
<dbReference type="PANTHER" id="PTHR31942">
    <property type="entry name" value="MLO-LIKE PROTEIN 1"/>
    <property type="match status" value="1"/>
</dbReference>
<name>A0ABP0Y4T0_9ROSI</name>
<dbReference type="PANTHER" id="PTHR31942:SF57">
    <property type="entry name" value="MLO-LIKE PROTEIN"/>
    <property type="match status" value="1"/>
</dbReference>
<comment type="subcellular location">
    <subcellularLocation>
        <location evidence="1 8">Membrane</location>
        <topology evidence="1 8">Multi-pass membrane protein</topology>
    </subcellularLocation>
</comment>
<feature type="transmembrane region" description="Helical" evidence="10">
    <location>
        <begin position="63"/>
        <end position="81"/>
    </location>
</feature>
<feature type="transmembrane region" description="Helical" evidence="10">
    <location>
        <begin position="20"/>
        <end position="42"/>
    </location>
</feature>
<feature type="transmembrane region" description="Helical" evidence="10">
    <location>
        <begin position="155"/>
        <end position="177"/>
    </location>
</feature>
<keyword evidence="12" id="KW-1185">Reference proteome</keyword>
<evidence type="ECO:0000256" key="9">
    <source>
        <dbReference type="SAM" id="MobiDB-lite"/>
    </source>
</evidence>
<keyword evidence="6 8" id="KW-0472">Membrane</keyword>
<comment type="domain">
    <text evidence="8">The C-terminus contains a calmodulin-binding domain, which binds calmodulin in a calcium-dependent fashion.</text>
</comment>
<evidence type="ECO:0000256" key="5">
    <source>
        <dbReference type="ARBA" id="ARBA00022989"/>
    </source>
</evidence>
<organism evidence="11 12">
    <name type="scientific">Citrullus colocynthis</name>
    <name type="common">colocynth</name>
    <dbReference type="NCBI Taxonomy" id="252529"/>
    <lineage>
        <taxon>Eukaryota</taxon>
        <taxon>Viridiplantae</taxon>
        <taxon>Streptophyta</taxon>
        <taxon>Embryophyta</taxon>
        <taxon>Tracheophyta</taxon>
        <taxon>Spermatophyta</taxon>
        <taxon>Magnoliopsida</taxon>
        <taxon>eudicotyledons</taxon>
        <taxon>Gunneridae</taxon>
        <taxon>Pentapetalae</taxon>
        <taxon>rosids</taxon>
        <taxon>fabids</taxon>
        <taxon>Cucurbitales</taxon>
        <taxon>Cucurbitaceae</taxon>
        <taxon>Benincaseae</taxon>
        <taxon>Citrullus</taxon>
    </lineage>
</organism>
<accession>A0ABP0Y4T0</accession>
<evidence type="ECO:0000313" key="11">
    <source>
        <dbReference type="EMBL" id="CAK9315454.1"/>
    </source>
</evidence>
<gene>
    <name evidence="8" type="primary">MLO</name>
    <name evidence="11" type="ORF">CITCOLO1_LOCUS7250</name>
</gene>
<evidence type="ECO:0000256" key="1">
    <source>
        <dbReference type="ARBA" id="ARBA00004141"/>
    </source>
</evidence>
<feature type="compositionally biased region" description="Low complexity" evidence="9">
    <location>
        <begin position="460"/>
        <end position="476"/>
    </location>
</feature>
<dbReference type="Proteomes" id="UP001642487">
    <property type="component" value="Chromosome 2"/>
</dbReference>
<comment type="similarity">
    <text evidence="2 8">Belongs to the MLO family.</text>
</comment>
<keyword evidence="5 8" id="KW-1133">Transmembrane helix</keyword>
<evidence type="ECO:0000313" key="12">
    <source>
        <dbReference type="Proteomes" id="UP001642487"/>
    </source>
</evidence>